<comment type="subcellular location">
    <subcellularLocation>
        <location evidence="1">Membrane</location>
    </subcellularLocation>
</comment>
<evidence type="ECO:0000256" key="1">
    <source>
        <dbReference type="ARBA" id="ARBA00004370"/>
    </source>
</evidence>
<dbReference type="InterPro" id="IPR010827">
    <property type="entry name" value="BamA/TamA_POTRA"/>
</dbReference>
<dbReference type="PANTHER" id="PTHR12815:SF47">
    <property type="entry name" value="TRANSLOCATION AND ASSEMBLY MODULE SUBUNIT TAMA"/>
    <property type="match status" value="1"/>
</dbReference>
<reference evidence="8 9" key="1">
    <citation type="submission" date="2019-02" db="EMBL/GenBank/DDBJ databases">
        <title>Deep-cultivation of Planctomycetes and their phenomic and genomic characterization uncovers novel biology.</title>
        <authorList>
            <person name="Wiegand S."/>
            <person name="Jogler M."/>
            <person name="Boedeker C."/>
            <person name="Pinto D."/>
            <person name="Vollmers J."/>
            <person name="Rivas-Marin E."/>
            <person name="Kohn T."/>
            <person name="Peeters S.H."/>
            <person name="Heuer A."/>
            <person name="Rast P."/>
            <person name="Oberbeckmann S."/>
            <person name="Bunk B."/>
            <person name="Jeske O."/>
            <person name="Meyerdierks A."/>
            <person name="Storesund J.E."/>
            <person name="Kallscheuer N."/>
            <person name="Luecker S."/>
            <person name="Lage O.M."/>
            <person name="Pohl T."/>
            <person name="Merkel B.J."/>
            <person name="Hornburger P."/>
            <person name="Mueller R.-W."/>
            <person name="Bruemmer F."/>
            <person name="Labrenz M."/>
            <person name="Spormann A.M."/>
            <person name="Op den Camp H."/>
            <person name="Overmann J."/>
            <person name="Amann R."/>
            <person name="Jetten M.S.M."/>
            <person name="Mascher T."/>
            <person name="Medema M.H."/>
            <person name="Devos D.P."/>
            <person name="Kaster A.-K."/>
            <person name="Ovreas L."/>
            <person name="Rohde M."/>
            <person name="Galperin M.Y."/>
            <person name="Jogler C."/>
        </authorList>
    </citation>
    <scope>NUCLEOTIDE SEQUENCE [LARGE SCALE GENOMIC DNA]</scope>
    <source>
        <strain evidence="8 9">Spa11</strain>
    </source>
</reference>
<dbReference type="AlphaFoldDB" id="A0A518K403"/>
<organism evidence="8 9">
    <name type="scientific">Botrimarina mediterranea</name>
    <dbReference type="NCBI Taxonomy" id="2528022"/>
    <lineage>
        <taxon>Bacteria</taxon>
        <taxon>Pseudomonadati</taxon>
        <taxon>Planctomycetota</taxon>
        <taxon>Planctomycetia</taxon>
        <taxon>Pirellulales</taxon>
        <taxon>Lacipirellulaceae</taxon>
        <taxon>Botrimarina</taxon>
    </lineage>
</organism>
<dbReference type="InterPro" id="IPR034746">
    <property type="entry name" value="POTRA"/>
</dbReference>
<gene>
    <name evidence="8" type="primary">bamA</name>
    <name evidence="8" type="ORF">Spa11_07110</name>
</gene>
<dbReference type="InterPro" id="IPR000184">
    <property type="entry name" value="Bac_surfAg_D15"/>
</dbReference>
<feature type="compositionally biased region" description="Polar residues" evidence="6">
    <location>
        <begin position="433"/>
        <end position="443"/>
    </location>
</feature>
<keyword evidence="9" id="KW-1185">Reference proteome</keyword>
<evidence type="ECO:0000256" key="5">
    <source>
        <dbReference type="ARBA" id="ARBA00023237"/>
    </source>
</evidence>
<dbReference type="Pfam" id="PF01103">
    <property type="entry name" value="Omp85"/>
    <property type="match status" value="1"/>
</dbReference>
<evidence type="ECO:0000256" key="6">
    <source>
        <dbReference type="SAM" id="MobiDB-lite"/>
    </source>
</evidence>
<dbReference type="Pfam" id="PF07244">
    <property type="entry name" value="POTRA"/>
    <property type="match status" value="4"/>
</dbReference>
<evidence type="ECO:0000256" key="3">
    <source>
        <dbReference type="ARBA" id="ARBA00022729"/>
    </source>
</evidence>
<dbReference type="PANTHER" id="PTHR12815">
    <property type="entry name" value="SORTING AND ASSEMBLY MACHINERY SAMM50 PROTEIN FAMILY MEMBER"/>
    <property type="match status" value="1"/>
</dbReference>
<dbReference type="InterPro" id="IPR039910">
    <property type="entry name" value="D15-like"/>
</dbReference>
<feature type="compositionally biased region" description="Polar residues" evidence="6">
    <location>
        <begin position="392"/>
        <end position="401"/>
    </location>
</feature>
<dbReference type="GO" id="GO:0019867">
    <property type="term" value="C:outer membrane"/>
    <property type="evidence" value="ECO:0007669"/>
    <property type="project" value="InterPro"/>
</dbReference>
<dbReference type="KEGG" id="bmei:Spa11_07110"/>
<dbReference type="Gene3D" id="2.40.160.50">
    <property type="entry name" value="membrane protein fhac: a member of the omp85/tpsb transporter family"/>
    <property type="match status" value="1"/>
</dbReference>
<sequence>MPGDNGRRATSGLSEFATDELVADIQVRGNQTVPASRILNQMQTRVGRPFDPRALAGDIKKLASLPYFVTVRPLHKSTETGRVIILEVVERRTLRYVEYLGNESIKEKKLAEATGLTVGGAVDPYAVEEGKQKIASLYRENGFNRVHVEVVEGADSKDQGVTYSINEGPQERIWTVVFEGNEFASDGQLKTKIASKPGIAWPMGSKLKRDALESDVDKLTDYYRSFGFFRAKVGRTVELGEGGEWATVHFAISEGPRYSIRNVTINGVELFDTSSIRSGLKLTDGSPFERGVQQQDVQWLRDLYGSRGYIYADIRAEMLFLEEPGKIDLVYNVEEGEQWRVGRILVNIRGEDSHTRLPVAINRVGLRPGDILDTRKLRDAERRLGAAGVFNRNPQMGSVPTITPEVSPETRERLAAEEKAEEADRQGVFRGQNPASPSATPWTSYMPPTPSVYQIVKPAPTSESYAVAKEPAPRQSIAIEAEVYRGQGPAAGYPATTGATSVYQMQQSVANTPEEALSRSGTPYADQGQPAGNVFGASTAPDAHYNPYPNYGGTTVGATDPSAAPIAPTQYAEGYPAPPTAYPATTNTLPPPQGYPAQPPAPGYPATTTPSSTGYPAETIAPPTYGQPAPPTYNSVGADAYQAGSPVNTQLFPLGTNLTTPVPPPNDPFADLVINLEETQTGRFMVGVAVNSDAGVVGQISLDEQNFDWRAVPRSMQDVYDGNAFRGGGQHFRLEAAPGTQVQRYLASWQEPYFLDTPISLNLSGSYYERRYDDWDEERLGGRIGWGYQWVDRDLSGMVTYRGENVKIFNPSDPTLPDYAEVLGDNSLHGFGLRLVNDKRDNPFLATEGYYLSASVEQVIGSFSYPRAELDARTYYLLKERPDHTGRHVLTFQSRLGITGSDTPVYDRFYAGGFSTMRGYDFRGASPVINGFEVGGDWMFLNTAEYMFPLSADDMIHGVAFVDHGTVTPSASLDDYRVAPGVGLRILVPAMGPAPIALDFAWPVAGPDFDDKRVFTFNIGFQR</sequence>
<keyword evidence="2" id="KW-0812">Transmembrane</keyword>
<feature type="region of interest" description="Disordered" evidence="6">
    <location>
        <begin position="391"/>
        <end position="443"/>
    </location>
</feature>
<evidence type="ECO:0000259" key="7">
    <source>
        <dbReference type="PROSITE" id="PS51779"/>
    </source>
</evidence>
<proteinExistence type="predicted"/>
<evidence type="ECO:0000313" key="8">
    <source>
        <dbReference type="EMBL" id="QDV72533.1"/>
    </source>
</evidence>
<feature type="compositionally biased region" description="Pro residues" evidence="6">
    <location>
        <begin position="589"/>
        <end position="603"/>
    </location>
</feature>
<feature type="domain" description="POTRA" evidence="7">
    <location>
        <begin position="20"/>
        <end position="91"/>
    </location>
</feature>
<dbReference type="Proteomes" id="UP000316426">
    <property type="component" value="Chromosome"/>
</dbReference>
<dbReference type="PROSITE" id="PS51779">
    <property type="entry name" value="POTRA"/>
    <property type="match status" value="2"/>
</dbReference>
<accession>A0A518K403</accession>
<keyword evidence="4" id="KW-0472">Membrane</keyword>
<dbReference type="EMBL" id="CP036349">
    <property type="protein sequence ID" value="QDV72533.1"/>
    <property type="molecule type" value="Genomic_DNA"/>
</dbReference>
<evidence type="ECO:0000256" key="4">
    <source>
        <dbReference type="ARBA" id="ARBA00023136"/>
    </source>
</evidence>
<name>A0A518K403_9BACT</name>
<protein>
    <submittedName>
        <fullName evidence="8">Outer membrane protein assembly factor BamA</fullName>
    </submittedName>
</protein>
<feature type="domain" description="POTRA" evidence="7">
    <location>
        <begin position="258"/>
        <end position="336"/>
    </location>
</feature>
<keyword evidence="5" id="KW-0998">Cell outer membrane</keyword>
<dbReference type="Gene3D" id="3.10.20.310">
    <property type="entry name" value="membrane protein fhac"/>
    <property type="match status" value="5"/>
</dbReference>
<keyword evidence="3" id="KW-0732">Signal</keyword>
<evidence type="ECO:0000313" key="9">
    <source>
        <dbReference type="Proteomes" id="UP000316426"/>
    </source>
</evidence>
<evidence type="ECO:0000256" key="2">
    <source>
        <dbReference type="ARBA" id="ARBA00022692"/>
    </source>
</evidence>
<feature type="region of interest" description="Disordered" evidence="6">
    <location>
        <begin position="581"/>
        <end position="612"/>
    </location>
</feature>
<feature type="compositionally biased region" description="Basic and acidic residues" evidence="6">
    <location>
        <begin position="408"/>
        <end position="427"/>
    </location>
</feature>